<evidence type="ECO:0000313" key="1">
    <source>
        <dbReference type="EMBL" id="OQE19783.1"/>
    </source>
</evidence>
<protein>
    <submittedName>
        <fullName evidence="1">Uncharacterized protein</fullName>
    </submittedName>
</protein>
<reference evidence="2" key="1">
    <citation type="journal article" date="2017" name="Nat. Microbiol.">
        <title>Global analysis of biosynthetic gene clusters reveals vast potential of secondary metabolite production in Penicillium species.</title>
        <authorList>
            <person name="Nielsen J.C."/>
            <person name="Grijseels S."/>
            <person name="Prigent S."/>
            <person name="Ji B."/>
            <person name="Dainat J."/>
            <person name="Nielsen K.F."/>
            <person name="Frisvad J.C."/>
            <person name="Workman M."/>
            <person name="Nielsen J."/>
        </authorList>
    </citation>
    <scope>NUCLEOTIDE SEQUENCE [LARGE SCALE GENOMIC DNA]</scope>
    <source>
        <strain evidence="2">IBT 14082</strain>
    </source>
</reference>
<keyword evidence="2" id="KW-1185">Reference proteome</keyword>
<proteinExistence type="predicted"/>
<gene>
    <name evidence="1" type="ORF">PENFLA_c018G04147</name>
</gene>
<dbReference type="EMBL" id="MLQL01000018">
    <property type="protein sequence ID" value="OQE19783.1"/>
    <property type="molecule type" value="Genomic_DNA"/>
</dbReference>
<accession>A0A1V6T202</accession>
<sequence length="274" mass="30859">MSDDSDSPEVERSDLECFEALPDDTVEAVGSTASAIRKIIRENQETTDVVKYIRFTNVPPALADKFSLRGTRQMFNRSTQCMIIKLLTGAHQTASRGLLSEVQHEIYNMGLERSIRPLGSKTTQGVFCRKEADESSQSRQTVVVEVGVSESYRKLRADAEWWLTNSRGDVNLAVIVSISRKTPNIKYETVALDPTVNTLRMQRPRYVPKIRQTITASRHANNPNSQITIRPAVALTIRFEELFCLQPVLPEHNIDTSPYELGQISTDVWGEQGF</sequence>
<dbReference type="AlphaFoldDB" id="A0A1V6T202"/>
<name>A0A1V6T202_9EURO</name>
<comment type="caution">
    <text evidence="1">The sequence shown here is derived from an EMBL/GenBank/DDBJ whole genome shotgun (WGS) entry which is preliminary data.</text>
</comment>
<dbReference type="Proteomes" id="UP000191342">
    <property type="component" value="Unassembled WGS sequence"/>
</dbReference>
<dbReference type="OrthoDB" id="76567at2759"/>
<evidence type="ECO:0000313" key="2">
    <source>
        <dbReference type="Proteomes" id="UP000191342"/>
    </source>
</evidence>
<organism evidence="1 2">
    <name type="scientific">Penicillium flavigenum</name>
    <dbReference type="NCBI Taxonomy" id="254877"/>
    <lineage>
        <taxon>Eukaryota</taxon>
        <taxon>Fungi</taxon>
        <taxon>Dikarya</taxon>
        <taxon>Ascomycota</taxon>
        <taxon>Pezizomycotina</taxon>
        <taxon>Eurotiomycetes</taxon>
        <taxon>Eurotiomycetidae</taxon>
        <taxon>Eurotiales</taxon>
        <taxon>Aspergillaceae</taxon>
        <taxon>Penicillium</taxon>
    </lineage>
</organism>